<dbReference type="PROSITE" id="PS00648">
    <property type="entry name" value="RIBONUCLEASE_P"/>
    <property type="match status" value="1"/>
</dbReference>
<dbReference type="InterPro" id="IPR000100">
    <property type="entry name" value="RNase_P"/>
</dbReference>
<dbReference type="InterPro" id="IPR020539">
    <property type="entry name" value="RNase_P_CS"/>
</dbReference>
<dbReference type="GO" id="GO:0001682">
    <property type="term" value="P:tRNA 5'-leader removal"/>
    <property type="evidence" value="ECO:0007669"/>
    <property type="project" value="UniProtKB-UniRule"/>
</dbReference>
<dbReference type="InterPro" id="IPR014721">
    <property type="entry name" value="Ribsml_uS5_D2-typ_fold_subgr"/>
</dbReference>
<comment type="catalytic activity">
    <reaction evidence="7">
        <text>Endonucleolytic cleavage of RNA, removing 5'-extranucleotides from tRNA precursor.</text>
        <dbReference type="EC" id="3.1.26.5"/>
    </reaction>
</comment>
<comment type="similarity">
    <text evidence="7">Belongs to the RnpA family.</text>
</comment>
<comment type="caution">
    <text evidence="9">The sequence shown here is derived from an EMBL/GenBank/DDBJ whole genome shotgun (WGS) entry which is preliminary data.</text>
</comment>
<dbReference type="SUPFAM" id="SSF54211">
    <property type="entry name" value="Ribosomal protein S5 domain 2-like"/>
    <property type="match status" value="1"/>
</dbReference>
<keyword evidence="5 7" id="KW-0378">Hydrolase</keyword>
<evidence type="ECO:0000313" key="9">
    <source>
        <dbReference type="EMBL" id="MBI3127741.1"/>
    </source>
</evidence>
<proteinExistence type="inferred from homology"/>
<dbReference type="Pfam" id="PF00825">
    <property type="entry name" value="Ribonuclease_P"/>
    <property type="match status" value="1"/>
</dbReference>
<dbReference type="HAMAP" id="MF_00227">
    <property type="entry name" value="RNase_P"/>
    <property type="match status" value="1"/>
</dbReference>
<sequence>MSQKFRPQMRICRGADFALILRKGRKRRNTLFTLHLLPTGGIGVRLGIIASRSAGDAVRRNRAKRLLREAFRRMRAGLPPGLDLVAVAKKPLAEADLSDVEGALRDALGRHGR</sequence>
<keyword evidence="2 7" id="KW-0819">tRNA processing</keyword>
<evidence type="ECO:0000256" key="2">
    <source>
        <dbReference type="ARBA" id="ARBA00022694"/>
    </source>
</evidence>
<organism evidence="9 10">
    <name type="scientific">Tectimicrobiota bacterium</name>
    <dbReference type="NCBI Taxonomy" id="2528274"/>
    <lineage>
        <taxon>Bacteria</taxon>
        <taxon>Pseudomonadati</taxon>
        <taxon>Nitrospinota/Tectimicrobiota group</taxon>
        <taxon>Candidatus Tectimicrobiota</taxon>
    </lineage>
</organism>
<dbReference type="GO" id="GO:0030677">
    <property type="term" value="C:ribonuclease P complex"/>
    <property type="evidence" value="ECO:0007669"/>
    <property type="project" value="TreeGrafter"/>
</dbReference>
<evidence type="ECO:0000256" key="6">
    <source>
        <dbReference type="ARBA" id="ARBA00022884"/>
    </source>
</evidence>
<keyword evidence="3 7" id="KW-0540">Nuclease</keyword>
<evidence type="ECO:0000313" key="10">
    <source>
        <dbReference type="Proteomes" id="UP000782312"/>
    </source>
</evidence>
<dbReference type="EC" id="3.1.26.5" evidence="7 8"/>
<dbReference type="PANTHER" id="PTHR33992:SF1">
    <property type="entry name" value="RIBONUCLEASE P PROTEIN COMPONENT"/>
    <property type="match status" value="1"/>
</dbReference>
<evidence type="ECO:0000256" key="3">
    <source>
        <dbReference type="ARBA" id="ARBA00022722"/>
    </source>
</evidence>
<dbReference type="GO" id="GO:0042781">
    <property type="term" value="F:3'-tRNA processing endoribonuclease activity"/>
    <property type="evidence" value="ECO:0007669"/>
    <property type="project" value="TreeGrafter"/>
</dbReference>
<evidence type="ECO:0000256" key="5">
    <source>
        <dbReference type="ARBA" id="ARBA00022801"/>
    </source>
</evidence>
<comment type="function">
    <text evidence="1 7">RNaseP catalyzes the removal of the 5'-leader sequence from pre-tRNA to produce the mature 5'-terminus. It can also cleave other RNA substrates such as 4.5S RNA. The protein component plays an auxiliary but essential role in vivo by binding to the 5'-leader sequence and broadening the substrate specificity of the ribozyme.</text>
</comment>
<evidence type="ECO:0000256" key="8">
    <source>
        <dbReference type="NCBIfam" id="TIGR00188"/>
    </source>
</evidence>
<dbReference type="Gene3D" id="3.30.230.10">
    <property type="match status" value="1"/>
</dbReference>
<evidence type="ECO:0000256" key="4">
    <source>
        <dbReference type="ARBA" id="ARBA00022759"/>
    </source>
</evidence>
<dbReference type="GO" id="GO:0004526">
    <property type="term" value="F:ribonuclease P activity"/>
    <property type="evidence" value="ECO:0007669"/>
    <property type="project" value="UniProtKB-UniRule"/>
</dbReference>
<dbReference type="NCBIfam" id="TIGR00188">
    <property type="entry name" value="rnpA"/>
    <property type="match status" value="1"/>
</dbReference>
<accession>A0A932HY43</accession>
<dbReference type="PANTHER" id="PTHR33992">
    <property type="entry name" value="RIBONUCLEASE P PROTEIN COMPONENT"/>
    <property type="match status" value="1"/>
</dbReference>
<dbReference type="InterPro" id="IPR020568">
    <property type="entry name" value="Ribosomal_Su5_D2-typ_SF"/>
</dbReference>
<protein>
    <recommendedName>
        <fullName evidence="7 8">Ribonuclease P protein component</fullName>
        <shortName evidence="7">RNase P protein</shortName>
        <shortName evidence="7">RNaseP protein</shortName>
        <ecNumber evidence="7 8">3.1.26.5</ecNumber>
    </recommendedName>
    <alternativeName>
        <fullName evidence="7">Protein C5</fullName>
    </alternativeName>
</protein>
<dbReference type="Proteomes" id="UP000782312">
    <property type="component" value="Unassembled WGS sequence"/>
</dbReference>
<gene>
    <name evidence="7 9" type="primary">rnpA</name>
    <name evidence="9" type="ORF">HYZ11_09075</name>
</gene>
<evidence type="ECO:0000256" key="7">
    <source>
        <dbReference type="HAMAP-Rule" id="MF_00227"/>
    </source>
</evidence>
<reference evidence="9" key="1">
    <citation type="submission" date="2020-07" db="EMBL/GenBank/DDBJ databases">
        <title>Huge and variable diversity of episymbiotic CPR bacteria and DPANN archaea in groundwater ecosystems.</title>
        <authorList>
            <person name="He C.Y."/>
            <person name="Keren R."/>
            <person name="Whittaker M."/>
            <person name="Farag I.F."/>
            <person name="Doudna J."/>
            <person name="Cate J.H.D."/>
            <person name="Banfield J.F."/>
        </authorList>
    </citation>
    <scope>NUCLEOTIDE SEQUENCE</scope>
    <source>
        <strain evidence="9">NC_groundwater_763_Ag_S-0.2um_68_21</strain>
    </source>
</reference>
<name>A0A932HY43_UNCTE</name>
<evidence type="ECO:0000256" key="1">
    <source>
        <dbReference type="ARBA" id="ARBA00002663"/>
    </source>
</evidence>
<dbReference type="EMBL" id="JACPUR010000019">
    <property type="protein sequence ID" value="MBI3127741.1"/>
    <property type="molecule type" value="Genomic_DNA"/>
</dbReference>
<dbReference type="GO" id="GO:0000049">
    <property type="term" value="F:tRNA binding"/>
    <property type="evidence" value="ECO:0007669"/>
    <property type="project" value="UniProtKB-UniRule"/>
</dbReference>
<dbReference type="AlphaFoldDB" id="A0A932HY43"/>
<keyword evidence="6 7" id="KW-0694">RNA-binding</keyword>
<keyword evidence="4 7" id="KW-0255">Endonuclease</keyword>
<comment type="subunit">
    <text evidence="7">Consists of a catalytic RNA component (M1 or rnpB) and a protein subunit.</text>
</comment>